<evidence type="ECO:0000313" key="2">
    <source>
        <dbReference type="EMBL" id="OME74874.1"/>
    </source>
</evidence>
<proteinExistence type="predicted"/>
<dbReference type="Proteomes" id="UP000187425">
    <property type="component" value="Unassembled WGS sequence"/>
</dbReference>
<sequence length="274" mass="30940">MSTQRNEQDYMKLNLQHEMTLEELNEIVTHIKYIPEPPLLDGFAEEAMNRWRSSKRALPGQESPVPLSVRQQIKILFSQGWWRELVLGVILFVIGYLVLSVTEMVSPMFILSIVGCMPLLVVVSHTARNTLCGMGELARSFRIPLHKYVQARFLIAGVISILLNLSVTAMAFPVRDHEQVFRTTLLWFIPILINGAAALVLSGQIRNFRHLTTVLSMLPFFWMLLFSGEVVVNWATSVQLLGLIGITILSVVIFTVAMIFQSRMLRKGGFLIGA</sequence>
<evidence type="ECO:0000256" key="1">
    <source>
        <dbReference type="SAM" id="Phobius"/>
    </source>
</evidence>
<feature type="transmembrane region" description="Helical" evidence="1">
    <location>
        <begin position="240"/>
        <end position="260"/>
    </location>
</feature>
<feature type="transmembrane region" description="Helical" evidence="1">
    <location>
        <begin position="214"/>
        <end position="234"/>
    </location>
</feature>
<dbReference type="AlphaFoldDB" id="A0A1R0ZQM5"/>
<protein>
    <submittedName>
        <fullName evidence="2">Uncharacterized protein</fullName>
    </submittedName>
</protein>
<feature type="transmembrane region" description="Helical" evidence="1">
    <location>
        <begin position="105"/>
        <end position="127"/>
    </location>
</feature>
<keyword evidence="1" id="KW-1133">Transmembrane helix</keyword>
<organism evidence="2 3">
    <name type="scientific">Paenibacillus odorifer</name>
    <dbReference type="NCBI Taxonomy" id="189426"/>
    <lineage>
        <taxon>Bacteria</taxon>
        <taxon>Bacillati</taxon>
        <taxon>Bacillota</taxon>
        <taxon>Bacilli</taxon>
        <taxon>Bacillales</taxon>
        <taxon>Paenibacillaceae</taxon>
        <taxon>Paenibacillus</taxon>
    </lineage>
</organism>
<gene>
    <name evidence="2" type="ORF">BSK65_04215</name>
</gene>
<feature type="transmembrane region" description="Helical" evidence="1">
    <location>
        <begin position="80"/>
        <end position="99"/>
    </location>
</feature>
<comment type="caution">
    <text evidence="2">The sequence shown here is derived from an EMBL/GenBank/DDBJ whole genome shotgun (WGS) entry which is preliminary data.</text>
</comment>
<keyword evidence="1" id="KW-0812">Transmembrane</keyword>
<dbReference type="EMBL" id="MPTW01000001">
    <property type="protein sequence ID" value="OME74874.1"/>
    <property type="molecule type" value="Genomic_DNA"/>
</dbReference>
<feature type="transmembrane region" description="Helical" evidence="1">
    <location>
        <begin position="184"/>
        <end position="202"/>
    </location>
</feature>
<name>A0A1R0ZQM5_9BACL</name>
<keyword evidence="1" id="KW-0472">Membrane</keyword>
<reference evidence="2 3" key="1">
    <citation type="submission" date="2016-11" db="EMBL/GenBank/DDBJ databases">
        <title>Paenibacillus species isolates.</title>
        <authorList>
            <person name="Beno S.M."/>
        </authorList>
    </citation>
    <scope>NUCLEOTIDE SEQUENCE [LARGE SCALE GENOMIC DNA]</scope>
    <source>
        <strain evidence="2 3">FSL H7-0443</strain>
    </source>
</reference>
<dbReference type="OrthoDB" id="2665204at2"/>
<accession>A0A1R0ZQM5</accession>
<feature type="transmembrane region" description="Helical" evidence="1">
    <location>
        <begin position="148"/>
        <end position="172"/>
    </location>
</feature>
<evidence type="ECO:0000313" key="3">
    <source>
        <dbReference type="Proteomes" id="UP000187425"/>
    </source>
</evidence>
<dbReference type="RefSeq" id="WP_076283346.1">
    <property type="nucleotide sequence ID" value="NZ_MPTW01000001.1"/>
</dbReference>